<dbReference type="RefSeq" id="WP_076609280.1">
    <property type="nucleotide sequence ID" value="NZ_FTNR01000007.1"/>
</dbReference>
<dbReference type="OrthoDB" id="358899at2157"/>
<protein>
    <submittedName>
        <fullName evidence="2">dTDP-4-amino-4,6-dideoxygalactose transaminase</fullName>
    </submittedName>
</protein>
<dbReference type="Pfam" id="PF01041">
    <property type="entry name" value="DegT_DnrJ_EryC1"/>
    <property type="match status" value="1"/>
</dbReference>
<dbReference type="InterPro" id="IPR000653">
    <property type="entry name" value="DegT/StrS_aminotransferase"/>
</dbReference>
<comment type="similarity">
    <text evidence="1">Belongs to the DegT/DnrJ/EryC1 family.</text>
</comment>
<evidence type="ECO:0000256" key="1">
    <source>
        <dbReference type="RuleBase" id="RU004508"/>
    </source>
</evidence>
<dbReference type="GO" id="GO:0000271">
    <property type="term" value="P:polysaccharide biosynthetic process"/>
    <property type="evidence" value="ECO:0007669"/>
    <property type="project" value="TreeGrafter"/>
</dbReference>
<dbReference type="PANTHER" id="PTHR30244:SF42">
    <property type="entry name" value="UDP-2-ACETAMIDO-2-DEOXY-3-OXO-D-GLUCURONATE AMINOTRANSFERASE"/>
    <property type="match status" value="1"/>
</dbReference>
<keyword evidence="1" id="KW-0663">Pyridoxal phosphate</keyword>
<dbReference type="AlphaFoldDB" id="A0A1N7FL76"/>
<dbReference type="Proteomes" id="UP000185936">
    <property type="component" value="Unassembled WGS sequence"/>
</dbReference>
<organism evidence="2 3">
    <name type="scientific">Natronorubrum thiooxidans</name>
    <dbReference type="NCBI Taxonomy" id="308853"/>
    <lineage>
        <taxon>Archaea</taxon>
        <taxon>Methanobacteriati</taxon>
        <taxon>Methanobacteriota</taxon>
        <taxon>Stenosarchaea group</taxon>
        <taxon>Halobacteria</taxon>
        <taxon>Halobacteriales</taxon>
        <taxon>Natrialbaceae</taxon>
        <taxon>Natronorubrum</taxon>
    </lineage>
</organism>
<dbReference type="GO" id="GO:0030170">
    <property type="term" value="F:pyridoxal phosphate binding"/>
    <property type="evidence" value="ECO:0007669"/>
    <property type="project" value="TreeGrafter"/>
</dbReference>
<proteinExistence type="inferred from homology"/>
<dbReference type="InterPro" id="IPR015421">
    <property type="entry name" value="PyrdxlP-dep_Trfase_major"/>
</dbReference>
<gene>
    <name evidence="2" type="ORF">SAMN05421752_10789</name>
</gene>
<dbReference type="InterPro" id="IPR015424">
    <property type="entry name" value="PyrdxlP-dep_Trfase"/>
</dbReference>
<sequence length="372" mass="41386">MISEHPSFSARFLSESQPLHITSFLERFSADFSFYGSGKAALSDGLAGLVDPGENVLVPAYLPDAVVEPLFDLGLEARYYRIQENLAPDLADVERRLDDETVAVMSVNYFGFPQPGLAEFMSLVDEYECYHIADNAHSPLSVDNGTLLGTRGDLGVTSLWKLLPIPDGAILYCNDDAVAERLDPSSFAGVREQFGTDDCLFVLKSIIASLLETNETIRRSVDDFVASRGPSISVPSPSARYEAGKTPMSKLSAYVVEHTDPQMIRDARRENYFAWQRIVEPRSDVEVLYESLPEGICPQVFPLRTSIPQRVLEDLERCGVDGAHTWPRLSSTVFENPEYDRATTLSREILVLPVHQHIDPSAIEDVGDRLPW</sequence>
<dbReference type="Gene3D" id="3.40.640.10">
    <property type="entry name" value="Type I PLP-dependent aspartate aminotransferase-like (Major domain)"/>
    <property type="match status" value="1"/>
</dbReference>
<reference evidence="3" key="1">
    <citation type="submission" date="2017-01" db="EMBL/GenBank/DDBJ databases">
        <authorList>
            <person name="Varghese N."/>
            <person name="Submissions S."/>
        </authorList>
    </citation>
    <scope>NUCLEOTIDE SEQUENCE [LARGE SCALE GENOMIC DNA]</scope>
    <source>
        <strain evidence="3">type strain: HArc-</strain>
    </source>
</reference>
<dbReference type="PANTHER" id="PTHR30244">
    <property type="entry name" value="TRANSAMINASE"/>
    <property type="match status" value="1"/>
</dbReference>
<evidence type="ECO:0000313" key="3">
    <source>
        <dbReference type="Proteomes" id="UP000185936"/>
    </source>
</evidence>
<evidence type="ECO:0000313" key="2">
    <source>
        <dbReference type="EMBL" id="SIS00986.1"/>
    </source>
</evidence>
<keyword evidence="3" id="KW-1185">Reference proteome</keyword>
<dbReference type="EMBL" id="FTNR01000007">
    <property type="protein sequence ID" value="SIS00986.1"/>
    <property type="molecule type" value="Genomic_DNA"/>
</dbReference>
<dbReference type="GO" id="GO:0008483">
    <property type="term" value="F:transaminase activity"/>
    <property type="evidence" value="ECO:0007669"/>
    <property type="project" value="TreeGrafter"/>
</dbReference>
<name>A0A1N7FL76_9EURY</name>
<dbReference type="STRING" id="308853.SAMN05421752_10789"/>
<dbReference type="SUPFAM" id="SSF53383">
    <property type="entry name" value="PLP-dependent transferases"/>
    <property type="match status" value="1"/>
</dbReference>
<accession>A0A1N7FL76</accession>